<feature type="domain" description="DUF1653" evidence="1">
    <location>
        <begin position="5"/>
        <end position="66"/>
    </location>
</feature>
<accession>A0A1H7KJC9</accession>
<dbReference type="AlphaFoldDB" id="A0A1H7KJC9"/>
<protein>
    <recommendedName>
        <fullName evidence="1">DUF1653 domain-containing protein</fullName>
    </recommendedName>
</protein>
<dbReference type="STRING" id="641665.GCA_002104455_02625"/>
<keyword evidence="3" id="KW-1185">Reference proteome</keyword>
<name>A0A1H7KJC9_9GAMM</name>
<organism evidence="2 3">
    <name type="scientific">Colwellia chukchiensis</name>
    <dbReference type="NCBI Taxonomy" id="641665"/>
    <lineage>
        <taxon>Bacteria</taxon>
        <taxon>Pseudomonadati</taxon>
        <taxon>Pseudomonadota</taxon>
        <taxon>Gammaproteobacteria</taxon>
        <taxon>Alteromonadales</taxon>
        <taxon>Colwelliaceae</taxon>
        <taxon>Colwellia</taxon>
    </lineage>
</organism>
<evidence type="ECO:0000313" key="2">
    <source>
        <dbReference type="EMBL" id="SEK87003.1"/>
    </source>
</evidence>
<dbReference type="Gene3D" id="2.30.30.320">
    <property type="entry name" value="DUF1653-like domain"/>
    <property type="match status" value="1"/>
</dbReference>
<dbReference type="RefSeq" id="WP_085284194.1">
    <property type="nucleotide sequence ID" value="NZ_FOBI01000003.1"/>
</dbReference>
<sequence length="78" mass="9375">MLKTGRYQHFKGNYYQVLHIAKHSETEELMVVYQPEYGDRAIWVRPLAMFDETIERDGKVIKRFKYVCDNNSPHKQLI</sequence>
<evidence type="ECO:0000313" key="3">
    <source>
        <dbReference type="Proteomes" id="UP000199297"/>
    </source>
</evidence>
<dbReference type="EMBL" id="FOBI01000003">
    <property type="protein sequence ID" value="SEK87003.1"/>
    <property type="molecule type" value="Genomic_DNA"/>
</dbReference>
<gene>
    <name evidence="2" type="ORF">SAMN05216262_103168</name>
</gene>
<reference evidence="3" key="1">
    <citation type="submission" date="2016-10" db="EMBL/GenBank/DDBJ databases">
        <authorList>
            <person name="Varghese N."/>
            <person name="Submissions S."/>
        </authorList>
    </citation>
    <scope>NUCLEOTIDE SEQUENCE [LARGE SCALE GENOMIC DNA]</scope>
    <source>
        <strain evidence="3">CGMCC 1.9127</strain>
    </source>
</reference>
<dbReference type="Pfam" id="PF07866">
    <property type="entry name" value="DUF1653"/>
    <property type="match status" value="1"/>
</dbReference>
<dbReference type="Proteomes" id="UP000199297">
    <property type="component" value="Unassembled WGS sequence"/>
</dbReference>
<dbReference type="InterPro" id="IPR023387">
    <property type="entry name" value="DUF1653-like_dom"/>
</dbReference>
<evidence type="ECO:0000259" key="1">
    <source>
        <dbReference type="Pfam" id="PF07866"/>
    </source>
</evidence>
<dbReference type="OrthoDB" id="371169at2"/>
<proteinExistence type="predicted"/>
<dbReference type="InterPro" id="IPR037135">
    <property type="entry name" value="DUF1653-like_dom_sf"/>
</dbReference>